<protein>
    <submittedName>
        <fullName evidence="1">Uncharacterized protein</fullName>
    </submittedName>
</protein>
<evidence type="ECO:0000313" key="1">
    <source>
        <dbReference type="EMBL" id="QHT00921.1"/>
    </source>
</evidence>
<dbReference type="AlphaFoldDB" id="A0A6C0C909"/>
<organism evidence="1">
    <name type="scientific">viral metagenome</name>
    <dbReference type="NCBI Taxonomy" id="1070528"/>
    <lineage>
        <taxon>unclassified sequences</taxon>
        <taxon>metagenomes</taxon>
        <taxon>organismal metagenomes</taxon>
    </lineage>
</organism>
<sequence>MTQKRVTSNNIIVFVADIVHTLKSLQKLIFQSQRSSTISQLINK</sequence>
<proteinExistence type="predicted"/>
<accession>A0A6C0C909</accession>
<reference evidence="1" key="1">
    <citation type="journal article" date="2020" name="Nature">
        <title>Giant virus diversity and host interactions through global metagenomics.</title>
        <authorList>
            <person name="Schulz F."/>
            <person name="Roux S."/>
            <person name="Paez-Espino D."/>
            <person name="Jungbluth S."/>
            <person name="Walsh D.A."/>
            <person name="Denef V.J."/>
            <person name="McMahon K.D."/>
            <person name="Konstantinidis K.T."/>
            <person name="Eloe-Fadrosh E.A."/>
            <person name="Kyrpides N.C."/>
            <person name="Woyke T."/>
        </authorList>
    </citation>
    <scope>NUCLEOTIDE SEQUENCE</scope>
    <source>
        <strain evidence="1">GVMAG-M-3300020192-26</strain>
    </source>
</reference>
<dbReference type="EMBL" id="MN739360">
    <property type="protein sequence ID" value="QHT00921.1"/>
    <property type="molecule type" value="Genomic_DNA"/>
</dbReference>
<name>A0A6C0C909_9ZZZZ</name>